<dbReference type="EMBL" id="KV876712">
    <property type="protein sequence ID" value="RZR75347.1"/>
    <property type="molecule type" value="Genomic_DNA"/>
</dbReference>
<name>A0A445MM90_ENSVE</name>
<protein>
    <submittedName>
        <fullName evidence="2">Uncharacterized protein</fullName>
    </submittedName>
</protein>
<evidence type="ECO:0000313" key="2">
    <source>
        <dbReference type="EMBL" id="RZR75347.1"/>
    </source>
</evidence>
<feature type="region of interest" description="Disordered" evidence="1">
    <location>
        <begin position="129"/>
        <end position="148"/>
    </location>
</feature>
<evidence type="ECO:0000256" key="1">
    <source>
        <dbReference type="SAM" id="MobiDB-lite"/>
    </source>
</evidence>
<dbReference type="AlphaFoldDB" id="A0A445MM90"/>
<proteinExistence type="predicted"/>
<reference evidence="2" key="1">
    <citation type="journal article" date="2018" name="Data Brief">
        <title>Genome sequence data from 17 accessions of Ensete ventricosum, a staple food crop for millions in Ethiopia.</title>
        <authorList>
            <person name="Yemataw Z."/>
            <person name="Muzemil S."/>
            <person name="Ambachew D."/>
            <person name="Tripathi L."/>
            <person name="Tesfaye K."/>
            <person name="Chala A."/>
            <person name="Farbos A."/>
            <person name="O'Neill P."/>
            <person name="Moore K."/>
            <person name="Grant M."/>
            <person name="Studholme D.J."/>
        </authorList>
    </citation>
    <scope>NUCLEOTIDE SEQUENCE [LARGE SCALE GENOMIC DNA]</scope>
    <source>
        <tissue evidence="2">Leaf</tissue>
    </source>
</reference>
<dbReference type="Proteomes" id="UP000290560">
    <property type="component" value="Unassembled WGS sequence"/>
</dbReference>
<gene>
    <name evidence="2" type="ORF">BHM03_00055216</name>
</gene>
<organism evidence="2">
    <name type="scientific">Ensete ventricosum</name>
    <name type="common">Abyssinian banana</name>
    <name type="synonym">Musa ensete</name>
    <dbReference type="NCBI Taxonomy" id="4639"/>
    <lineage>
        <taxon>Eukaryota</taxon>
        <taxon>Viridiplantae</taxon>
        <taxon>Streptophyta</taxon>
        <taxon>Embryophyta</taxon>
        <taxon>Tracheophyta</taxon>
        <taxon>Spermatophyta</taxon>
        <taxon>Magnoliopsida</taxon>
        <taxon>Liliopsida</taxon>
        <taxon>Zingiberales</taxon>
        <taxon>Musaceae</taxon>
        <taxon>Ensete</taxon>
    </lineage>
</organism>
<sequence>MVVFGSVRLRDPNCSCLFPRANQPRALVDLPIATAPTLPHRPRPGTPQRCRLHVRRRRPSKVCSSNLAPQQVSPSWLEGGEGSLRRGGIRVGRRMQQKLGSRFMASSPCKHTFGLDRDKARISLSFPVEPRRESPHVAKRPNKKSSEFYQHESDLLIDRSRHCHGDSVGNDREKESA</sequence>
<accession>A0A445MM90</accession>